<evidence type="ECO:0000256" key="3">
    <source>
        <dbReference type="ARBA" id="ARBA00022692"/>
    </source>
</evidence>
<keyword evidence="6" id="KW-0472">Membrane</keyword>
<keyword evidence="5" id="KW-1133">Transmembrane helix</keyword>
<proteinExistence type="inferred from homology"/>
<dbReference type="InterPro" id="IPR004326">
    <property type="entry name" value="Mlo"/>
</dbReference>
<dbReference type="EMBL" id="JAGFBR010000010">
    <property type="protein sequence ID" value="KAH0460448.1"/>
    <property type="molecule type" value="Genomic_DNA"/>
</dbReference>
<keyword evidence="4" id="KW-0611">Plant defense</keyword>
<dbReference type="Proteomes" id="UP000775213">
    <property type="component" value="Unassembled WGS sequence"/>
</dbReference>
<protein>
    <recommendedName>
        <fullName evidence="11">Ribosomal protein S12</fullName>
    </recommendedName>
</protein>
<evidence type="ECO:0000256" key="6">
    <source>
        <dbReference type="ARBA" id="ARBA00023136"/>
    </source>
</evidence>
<keyword evidence="3" id="KW-0812">Transmembrane</keyword>
<comment type="similarity">
    <text evidence="2">Belongs to the MLO family.</text>
</comment>
<evidence type="ECO:0008006" key="11">
    <source>
        <dbReference type="Google" id="ProtNLM"/>
    </source>
</evidence>
<keyword evidence="7" id="KW-0568">Pathogenesis-related protein</keyword>
<evidence type="ECO:0000256" key="2">
    <source>
        <dbReference type="ARBA" id="ARBA00006574"/>
    </source>
</evidence>
<name>A0AAV7GXI7_DENCH</name>
<dbReference type="GO" id="GO:0016020">
    <property type="term" value="C:membrane"/>
    <property type="evidence" value="ECO:0007669"/>
    <property type="project" value="UniProtKB-SubCell"/>
</dbReference>
<evidence type="ECO:0000313" key="10">
    <source>
        <dbReference type="Proteomes" id="UP000775213"/>
    </source>
</evidence>
<evidence type="ECO:0000256" key="4">
    <source>
        <dbReference type="ARBA" id="ARBA00022821"/>
    </source>
</evidence>
<organism evidence="9 10">
    <name type="scientific">Dendrobium chrysotoxum</name>
    <name type="common">Orchid</name>
    <dbReference type="NCBI Taxonomy" id="161865"/>
    <lineage>
        <taxon>Eukaryota</taxon>
        <taxon>Viridiplantae</taxon>
        <taxon>Streptophyta</taxon>
        <taxon>Embryophyta</taxon>
        <taxon>Tracheophyta</taxon>
        <taxon>Spermatophyta</taxon>
        <taxon>Magnoliopsida</taxon>
        <taxon>Liliopsida</taxon>
        <taxon>Asparagales</taxon>
        <taxon>Orchidaceae</taxon>
        <taxon>Epidendroideae</taxon>
        <taxon>Malaxideae</taxon>
        <taxon>Dendrobiinae</taxon>
        <taxon>Dendrobium</taxon>
    </lineage>
</organism>
<keyword evidence="10" id="KW-1185">Reference proteome</keyword>
<reference evidence="9 10" key="1">
    <citation type="journal article" date="2021" name="Hortic Res">
        <title>Chromosome-scale assembly of the Dendrobium chrysotoxum genome enhances the understanding of orchid evolution.</title>
        <authorList>
            <person name="Zhang Y."/>
            <person name="Zhang G.Q."/>
            <person name="Zhang D."/>
            <person name="Liu X.D."/>
            <person name="Xu X.Y."/>
            <person name="Sun W.H."/>
            <person name="Yu X."/>
            <person name="Zhu X."/>
            <person name="Wang Z.W."/>
            <person name="Zhao X."/>
            <person name="Zhong W.Y."/>
            <person name="Chen H."/>
            <person name="Yin W.L."/>
            <person name="Huang T."/>
            <person name="Niu S.C."/>
            <person name="Liu Z.J."/>
        </authorList>
    </citation>
    <scope>NUCLEOTIDE SEQUENCE [LARGE SCALE GENOMIC DNA]</scope>
    <source>
        <strain evidence="9">Lindl</strain>
    </source>
</reference>
<dbReference type="GO" id="GO:0006952">
    <property type="term" value="P:defense response"/>
    <property type="evidence" value="ECO:0007669"/>
    <property type="project" value="UniProtKB-KW"/>
</dbReference>
<comment type="subcellular location">
    <subcellularLocation>
        <location evidence="1">Membrane</location>
        <topology evidence="1">Multi-pass membrane protein</topology>
    </subcellularLocation>
</comment>
<dbReference type="AlphaFoldDB" id="A0AAV7GXI7"/>
<evidence type="ECO:0000313" key="9">
    <source>
        <dbReference type="EMBL" id="KAH0460448.1"/>
    </source>
</evidence>
<evidence type="ECO:0000256" key="7">
    <source>
        <dbReference type="ARBA" id="ARBA00023265"/>
    </source>
</evidence>
<gene>
    <name evidence="9" type="ORF">IEQ34_011111</name>
</gene>
<feature type="region of interest" description="Disordered" evidence="8">
    <location>
        <begin position="33"/>
        <end position="57"/>
    </location>
</feature>
<accession>A0AAV7GXI7</accession>
<comment type="caution">
    <text evidence="9">The sequence shown here is derived from an EMBL/GenBank/DDBJ whole genome shotgun (WGS) entry which is preliminary data.</text>
</comment>
<dbReference type="Pfam" id="PF03094">
    <property type="entry name" value="Mlo"/>
    <property type="match status" value="1"/>
</dbReference>
<evidence type="ECO:0000256" key="8">
    <source>
        <dbReference type="SAM" id="MobiDB-lite"/>
    </source>
</evidence>
<evidence type="ECO:0000256" key="1">
    <source>
        <dbReference type="ARBA" id="ARBA00004141"/>
    </source>
</evidence>
<evidence type="ECO:0000256" key="5">
    <source>
        <dbReference type="ARBA" id="ARBA00022989"/>
    </source>
</evidence>
<sequence length="137" mass="15352">MVQKKDKEIYVEKDNSAISAFSCTPLRKNRIPRRMKQVGGSLPGTNSVPFRRRKRGSDTSNPIILVVETKLLAIISRMAIEIQERHAIVKGSPLVQICRGSKGAAPPCGVRPVLTCSFGRKDHSRWAMKVKKTVVWR</sequence>